<sequence>MAIFTSAAKKTNVLPSLTRLSKRRKRIQTFKAYLFLAPIIPFILAFDYFPFIRTFIYSLSKVNSRGEIVDFVGLQNYINIFGRKDFINSVLVTLKFTAMYVPLAIICPLLLALIASRKKPFSSVYQLLYSIPMAVSMAATCLIFENMLTRNGLLNYILSLLGFMSNSTDINWLGDATWALPSLVMVSVWTLMGFDFMLLLAAVRNVPQDLSESAVIDGAGYWTKTLKITIPMISPTLFFVTCTQIIVGLTTIAPVMILTHGDPLGKTSTLIYYVYTTGFRSLNYTVGSTASIIAFLLTLVFLLVNFLYEKRGVVYE</sequence>
<feature type="transmembrane region" description="Helical" evidence="7">
    <location>
        <begin position="96"/>
        <end position="115"/>
    </location>
</feature>
<dbReference type="PANTHER" id="PTHR30193">
    <property type="entry name" value="ABC TRANSPORTER PERMEASE PROTEIN"/>
    <property type="match status" value="1"/>
</dbReference>
<keyword evidence="5 7" id="KW-1133">Transmembrane helix</keyword>
<evidence type="ECO:0000313" key="10">
    <source>
        <dbReference type="Proteomes" id="UP000295636"/>
    </source>
</evidence>
<evidence type="ECO:0000256" key="1">
    <source>
        <dbReference type="ARBA" id="ARBA00004651"/>
    </source>
</evidence>
<dbReference type="PROSITE" id="PS50928">
    <property type="entry name" value="ABC_TM1"/>
    <property type="match status" value="1"/>
</dbReference>
<protein>
    <submittedName>
        <fullName evidence="9">Sugar ABC transporter permease</fullName>
    </submittedName>
</protein>
<gene>
    <name evidence="9" type="ORF">E1757_25795</name>
</gene>
<feature type="domain" description="ABC transmembrane type-1" evidence="8">
    <location>
        <begin position="90"/>
        <end position="305"/>
    </location>
</feature>
<dbReference type="SUPFAM" id="SSF161098">
    <property type="entry name" value="MetI-like"/>
    <property type="match status" value="1"/>
</dbReference>
<evidence type="ECO:0000256" key="2">
    <source>
        <dbReference type="ARBA" id="ARBA00022448"/>
    </source>
</evidence>
<comment type="caution">
    <text evidence="9">The sequence shown here is derived from an EMBL/GenBank/DDBJ whole genome shotgun (WGS) entry which is preliminary data.</text>
</comment>
<feature type="transmembrane region" description="Helical" evidence="7">
    <location>
        <begin position="178"/>
        <end position="203"/>
    </location>
</feature>
<dbReference type="PANTHER" id="PTHR30193:SF37">
    <property type="entry name" value="INNER MEMBRANE ABC TRANSPORTER PERMEASE PROTEIN YCJO"/>
    <property type="match status" value="1"/>
</dbReference>
<dbReference type="GO" id="GO:0005886">
    <property type="term" value="C:plasma membrane"/>
    <property type="evidence" value="ECO:0007669"/>
    <property type="project" value="UniProtKB-SubCell"/>
</dbReference>
<feature type="transmembrane region" description="Helical" evidence="7">
    <location>
        <begin position="32"/>
        <end position="51"/>
    </location>
</feature>
<dbReference type="GO" id="GO:0055085">
    <property type="term" value="P:transmembrane transport"/>
    <property type="evidence" value="ECO:0007669"/>
    <property type="project" value="InterPro"/>
</dbReference>
<dbReference type="EMBL" id="SMRT01000015">
    <property type="protein sequence ID" value="TDF93802.1"/>
    <property type="molecule type" value="Genomic_DNA"/>
</dbReference>
<proteinExistence type="inferred from homology"/>
<reference evidence="9 10" key="1">
    <citation type="submission" date="2019-03" db="EMBL/GenBank/DDBJ databases">
        <title>This is whole genome sequence of Paenibacillus sp MS74 strain.</title>
        <authorList>
            <person name="Trinh H.N."/>
        </authorList>
    </citation>
    <scope>NUCLEOTIDE SEQUENCE [LARGE SCALE GENOMIC DNA]</scope>
    <source>
        <strain evidence="9 10">MS74</strain>
    </source>
</reference>
<keyword evidence="10" id="KW-1185">Reference proteome</keyword>
<evidence type="ECO:0000256" key="7">
    <source>
        <dbReference type="RuleBase" id="RU363032"/>
    </source>
</evidence>
<dbReference type="OrthoDB" id="9788108at2"/>
<evidence type="ECO:0000256" key="5">
    <source>
        <dbReference type="ARBA" id="ARBA00022989"/>
    </source>
</evidence>
<dbReference type="AlphaFoldDB" id="A0A4R5KFP8"/>
<keyword evidence="3" id="KW-1003">Cell membrane</keyword>
<keyword evidence="4 7" id="KW-0812">Transmembrane</keyword>
<comment type="similarity">
    <text evidence="7">Belongs to the binding-protein-dependent transport system permease family.</text>
</comment>
<dbReference type="InterPro" id="IPR051393">
    <property type="entry name" value="ABC_transporter_permease"/>
</dbReference>
<feature type="transmembrane region" description="Helical" evidence="7">
    <location>
        <begin position="127"/>
        <end position="148"/>
    </location>
</feature>
<keyword evidence="6 7" id="KW-0472">Membrane</keyword>
<dbReference type="CDD" id="cd06261">
    <property type="entry name" value="TM_PBP2"/>
    <property type="match status" value="1"/>
</dbReference>
<evidence type="ECO:0000256" key="3">
    <source>
        <dbReference type="ARBA" id="ARBA00022475"/>
    </source>
</evidence>
<feature type="transmembrane region" description="Helical" evidence="7">
    <location>
        <begin position="281"/>
        <end position="308"/>
    </location>
</feature>
<dbReference type="Pfam" id="PF00528">
    <property type="entry name" value="BPD_transp_1"/>
    <property type="match status" value="1"/>
</dbReference>
<dbReference type="InterPro" id="IPR035906">
    <property type="entry name" value="MetI-like_sf"/>
</dbReference>
<feature type="transmembrane region" description="Helical" evidence="7">
    <location>
        <begin position="237"/>
        <end position="261"/>
    </location>
</feature>
<evidence type="ECO:0000256" key="4">
    <source>
        <dbReference type="ARBA" id="ARBA00022692"/>
    </source>
</evidence>
<evidence type="ECO:0000313" key="9">
    <source>
        <dbReference type="EMBL" id="TDF93802.1"/>
    </source>
</evidence>
<dbReference type="Gene3D" id="1.10.3720.10">
    <property type="entry name" value="MetI-like"/>
    <property type="match status" value="1"/>
</dbReference>
<dbReference type="Proteomes" id="UP000295636">
    <property type="component" value="Unassembled WGS sequence"/>
</dbReference>
<comment type="subcellular location">
    <subcellularLocation>
        <location evidence="1 7">Cell membrane</location>
        <topology evidence="1 7">Multi-pass membrane protein</topology>
    </subcellularLocation>
</comment>
<dbReference type="RefSeq" id="WP_133233599.1">
    <property type="nucleotide sequence ID" value="NZ_SMRT01000015.1"/>
</dbReference>
<keyword evidence="2 7" id="KW-0813">Transport</keyword>
<accession>A0A4R5KFP8</accession>
<dbReference type="InterPro" id="IPR000515">
    <property type="entry name" value="MetI-like"/>
</dbReference>
<name>A0A4R5KFP8_9BACL</name>
<organism evidence="9 10">
    <name type="scientific">Paenibacillus piri</name>
    <dbReference type="NCBI Taxonomy" id="2547395"/>
    <lineage>
        <taxon>Bacteria</taxon>
        <taxon>Bacillati</taxon>
        <taxon>Bacillota</taxon>
        <taxon>Bacilli</taxon>
        <taxon>Bacillales</taxon>
        <taxon>Paenibacillaceae</taxon>
        <taxon>Paenibacillus</taxon>
    </lineage>
</organism>
<evidence type="ECO:0000256" key="6">
    <source>
        <dbReference type="ARBA" id="ARBA00023136"/>
    </source>
</evidence>
<evidence type="ECO:0000259" key="8">
    <source>
        <dbReference type="PROSITE" id="PS50928"/>
    </source>
</evidence>